<dbReference type="Gene3D" id="3.40.50.1240">
    <property type="entry name" value="Phosphoglycerate mutase-like"/>
    <property type="match status" value="1"/>
</dbReference>
<evidence type="ECO:0000313" key="1">
    <source>
        <dbReference type="EMBL" id="QXO18151.1"/>
    </source>
</evidence>
<dbReference type="CDD" id="cd07067">
    <property type="entry name" value="HP_PGM_like"/>
    <property type="match status" value="1"/>
</dbReference>
<dbReference type="SMART" id="SM00855">
    <property type="entry name" value="PGAM"/>
    <property type="match status" value="1"/>
</dbReference>
<dbReference type="Pfam" id="PF00300">
    <property type="entry name" value="His_Phos_1"/>
    <property type="match status" value="1"/>
</dbReference>
<organism evidence="1 2">
    <name type="scientific">Vibrio ostreae</name>
    <dbReference type="NCBI Taxonomy" id="2841925"/>
    <lineage>
        <taxon>Bacteria</taxon>
        <taxon>Pseudomonadati</taxon>
        <taxon>Pseudomonadota</taxon>
        <taxon>Gammaproteobacteria</taxon>
        <taxon>Vibrionales</taxon>
        <taxon>Vibrionaceae</taxon>
        <taxon>Vibrio</taxon>
    </lineage>
</organism>
<dbReference type="AlphaFoldDB" id="A0A975YP29"/>
<dbReference type="GO" id="GO:0005737">
    <property type="term" value="C:cytoplasm"/>
    <property type="evidence" value="ECO:0007669"/>
    <property type="project" value="InterPro"/>
</dbReference>
<dbReference type="SUPFAM" id="SSF53254">
    <property type="entry name" value="Phosphoglycerate mutase-like"/>
    <property type="match status" value="1"/>
</dbReference>
<dbReference type="EMBL" id="CP076643">
    <property type="protein sequence ID" value="QXO18151.1"/>
    <property type="molecule type" value="Genomic_DNA"/>
</dbReference>
<reference evidence="1" key="1">
    <citation type="submission" date="2021-06" db="EMBL/GenBank/DDBJ databases">
        <title>Vibrio nov. sp., novel gut bacterium isolated from Yellow Sea oyster.</title>
        <authorList>
            <person name="Muhammad N."/>
            <person name="Nguyen T.H."/>
            <person name="Lee Y.-J."/>
            <person name="Ko J."/>
            <person name="Kim S.-G."/>
        </authorList>
    </citation>
    <scope>NUCLEOTIDE SEQUENCE</scope>
    <source>
        <strain evidence="1">OG9-811</strain>
    </source>
</reference>
<dbReference type="RefSeq" id="WP_136482584.1">
    <property type="nucleotide sequence ID" value="NZ_CP076643.1"/>
</dbReference>
<dbReference type="InterPro" id="IPR013078">
    <property type="entry name" value="His_Pase_superF_clade-1"/>
</dbReference>
<gene>
    <name evidence="1" type="primary">sixA</name>
    <name evidence="1" type="ORF">KNV97_07630</name>
</gene>
<accession>A0A975YP29</accession>
<dbReference type="NCBIfam" id="TIGR00249">
    <property type="entry name" value="sixA"/>
    <property type="match status" value="1"/>
</dbReference>
<dbReference type="Proteomes" id="UP000694232">
    <property type="component" value="Chromosome 1"/>
</dbReference>
<proteinExistence type="predicted"/>
<name>A0A975YP29_9VIBR</name>
<dbReference type="GO" id="GO:0101006">
    <property type="term" value="F:protein histidine phosphatase activity"/>
    <property type="evidence" value="ECO:0007669"/>
    <property type="project" value="InterPro"/>
</dbReference>
<dbReference type="InterPro" id="IPR004449">
    <property type="entry name" value="SixA"/>
</dbReference>
<dbReference type="InterPro" id="IPR029033">
    <property type="entry name" value="His_PPase_superfam"/>
</dbReference>
<evidence type="ECO:0000313" key="2">
    <source>
        <dbReference type="Proteomes" id="UP000694232"/>
    </source>
</evidence>
<keyword evidence="2" id="KW-1185">Reference proteome</keyword>
<dbReference type="KEGG" id="vos:KNV97_07630"/>
<protein>
    <submittedName>
        <fullName evidence="1">Phosphohistidine phosphatase SixA</fullName>
    </submittedName>
</protein>
<sequence length="155" mass="17477">MKIFIMRHGEAHHYAASDAERALTDRGRSESVAVARVCLEQQQMGHLDKVLVSPYLRAQQTWQEVSRYFAARQIEICDDITPYGQASDVFEYISALVDVEPIESLLLVSHLPLVGYLAAEFVADMVPPMFPTSGMMCIDFDPHTRQGKVAWNVHP</sequence>